<dbReference type="Proteomes" id="UP000215335">
    <property type="component" value="Unassembled WGS sequence"/>
</dbReference>
<evidence type="ECO:0000256" key="1">
    <source>
        <dbReference type="SAM" id="SignalP"/>
    </source>
</evidence>
<keyword evidence="3" id="KW-1185">Reference proteome</keyword>
<gene>
    <name evidence="2" type="ORF">TSAR_005998</name>
</gene>
<protein>
    <submittedName>
        <fullName evidence="2">Uncharacterized protein</fullName>
    </submittedName>
</protein>
<feature type="chain" id="PRO_5012963541" evidence="1">
    <location>
        <begin position="21"/>
        <end position="109"/>
    </location>
</feature>
<feature type="signal peptide" evidence="1">
    <location>
        <begin position="1"/>
        <end position="20"/>
    </location>
</feature>
<reference evidence="2 3" key="1">
    <citation type="journal article" date="2017" name="Curr. Biol.">
        <title>The Evolution of Venom by Co-option of Single-Copy Genes.</title>
        <authorList>
            <person name="Martinson E.O."/>
            <person name="Mrinalini"/>
            <person name="Kelkar Y.D."/>
            <person name="Chang C.H."/>
            <person name="Werren J.H."/>
        </authorList>
    </citation>
    <scope>NUCLEOTIDE SEQUENCE [LARGE SCALE GENOMIC DNA]</scope>
    <source>
        <strain evidence="2 3">Alberta</strain>
        <tissue evidence="2">Whole body</tissue>
    </source>
</reference>
<accession>A0A232F864</accession>
<comment type="caution">
    <text evidence="2">The sequence shown here is derived from an EMBL/GenBank/DDBJ whole genome shotgun (WGS) entry which is preliminary data.</text>
</comment>
<evidence type="ECO:0000313" key="3">
    <source>
        <dbReference type="Proteomes" id="UP000215335"/>
    </source>
</evidence>
<proteinExistence type="predicted"/>
<name>A0A232F864_9HYME</name>
<organism evidence="2 3">
    <name type="scientific">Trichomalopsis sarcophagae</name>
    <dbReference type="NCBI Taxonomy" id="543379"/>
    <lineage>
        <taxon>Eukaryota</taxon>
        <taxon>Metazoa</taxon>
        <taxon>Ecdysozoa</taxon>
        <taxon>Arthropoda</taxon>
        <taxon>Hexapoda</taxon>
        <taxon>Insecta</taxon>
        <taxon>Pterygota</taxon>
        <taxon>Neoptera</taxon>
        <taxon>Endopterygota</taxon>
        <taxon>Hymenoptera</taxon>
        <taxon>Apocrita</taxon>
        <taxon>Proctotrupomorpha</taxon>
        <taxon>Chalcidoidea</taxon>
        <taxon>Pteromalidae</taxon>
        <taxon>Pteromalinae</taxon>
        <taxon>Trichomalopsis</taxon>
    </lineage>
</organism>
<evidence type="ECO:0000313" key="2">
    <source>
        <dbReference type="EMBL" id="OXU27036.1"/>
    </source>
</evidence>
<sequence>MLRYLTLMVFIALWASLASTLPTSVDPVKTITNVELPDKHDAEAEKTDDLETDATFWGGYGGWGRRRYYGGWGGRPYYHGWGGRGYGWGGGFYGGGWGGRYGGWGGYYW</sequence>
<dbReference type="EMBL" id="NNAY01000678">
    <property type="protein sequence ID" value="OXU27036.1"/>
    <property type="molecule type" value="Genomic_DNA"/>
</dbReference>
<keyword evidence="1" id="KW-0732">Signal</keyword>
<dbReference type="AlphaFoldDB" id="A0A232F864"/>